<dbReference type="EMBL" id="JAUYZG010000008">
    <property type="protein sequence ID" value="KAK2901254.1"/>
    <property type="molecule type" value="Genomic_DNA"/>
</dbReference>
<accession>A0AA88PS51</accession>
<reference evidence="1" key="1">
    <citation type="submission" date="2023-08" db="EMBL/GenBank/DDBJ databases">
        <title>Chromosome-level Genome Assembly of mud carp (Cirrhinus molitorella).</title>
        <authorList>
            <person name="Liu H."/>
        </authorList>
    </citation>
    <scope>NUCLEOTIDE SEQUENCE</scope>
    <source>
        <strain evidence="1">Prfri</strain>
        <tissue evidence="1">Muscle</tissue>
    </source>
</reference>
<gene>
    <name evidence="1" type="ORF">Q8A67_009369</name>
</gene>
<proteinExistence type="predicted"/>
<evidence type="ECO:0000313" key="2">
    <source>
        <dbReference type="Proteomes" id="UP001187343"/>
    </source>
</evidence>
<name>A0AA88PS51_9TELE</name>
<organism evidence="1 2">
    <name type="scientific">Cirrhinus molitorella</name>
    <name type="common">mud carp</name>
    <dbReference type="NCBI Taxonomy" id="172907"/>
    <lineage>
        <taxon>Eukaryota</taxon>
        <taxon>Metazoa</taxon>
        <taxon>Chordata</taxon>
        <taxon>Craniata</taxon>
        <taxon>Vertebrata</taxon>
        <taxon>Euteleostomi</taxon>
        <taxon>Actinopterygii</taxon>
        <taxon>Neopterygii</taxon>
        <taxon>Teleostei</taxon>
        <taxon>Ostariophysi</taxon>
        <taxon>Cypriniformes</taxon>
        <taxon>Cyprinidae</taxon>
        <taxon>Labeoninae</taxon>
        <taxon>Labeonini</taxon>
        <taxon>Cirrhinus</taxon>
    </lineage>
</organism>
<evidence type="ECO:0000313" key="1">
    <source>
        <dbReference type="EMBL" id="KAK2901254.1"/>
    </source>
</evidence>
<sequence length="80" mass="9069">MKNPLLYVSNRFLELRRSSSKCVTPRQAVANQSQRGFLDYPYEIQHTTSCFHASADNSGVKKMKVQFATGPLLKFQICVS</sequence>
<dbReference type="AlphaFoldDB" id="A0AA88PS51"/>
<dbReference type="Proteomes" id="UP001187343">
    <property type="component" value="Unassembled WGS sequence"/>
</dbReference>
<keyword evidence="2" id="KW-1185">Reference proteome</keyword>
<protein>
    <submittedName>
        <fullName evidence="1">Uncharacterized protein</fullName>
    </submittedName>
</protein>
<comment type="caution">
    <text evidence="1">The sequence shown here is derived from an EMBL/GenBank/DDBJ whole genome shotgun (WGS) entry which is preliminary data.</text>
</comment>